<gene>
    <name evidence="1" type="ORF">A0H81_01267</name>
</gene>
<dbReference type="Proteomes" id="UP000092993">
    <property type="component" value="Unassembled WGS sequence"/>
</dbReference>
<sequence length="67" mass="8039">MRQNRIGHVMREDILAFLKSGRPLLLGNGMQESVLDDIEERARRELLECRCRTYIRVEHVYARKRLQ</sequence>
<reference evidence="1 2" key="1">
    <citation type="submission" date="2016-03" db="EMBL/GenBank/DDBJ databases">
        <title>Whole genome sequencing of Grifola frondosa 9006-11.</title>
        <authorList>
            <person name="Min B."/>
            <person name="Park H."/>
            <person name="Kim J.-G."/>
            <person name="Cho H."/>
            <person name="Oh Y.-L."/>
            <person name="Kong W.-S."/>
            <person name="Choi I.-G."/>
        </authorList>
    </citation>
    <scope>NUCLEOTIDE SEQUENCE [LARGE SCALE GENOMIC DNA]</scope>
    <source>
        <strain evidence="1 2">9006-11</strain>
    </source>
</reference>
<evidence type="ECO:0000313" key="2">
    <source>
        <dbReference type="Proteomes" id="UP000092993"/>
    </source>
</evidence>
<organism evidence="1 2">
    <name type="scientific">Grifola frondosa</name>
    <name type="common">Maitake</name>
    <name type="synonym">Polyporus frondosus</name>
    <dbReference type="NCBI Taxonomy" id="5627"/>
    <lineage>
        <taxon>Eukaryota</taxon>
        <taxon>Fungi</taxon>
        <taxon>Dikarya</taxon>
        <taxon>Basidiomycota</taxon>
        <taxon>Agaricomycotina</taxon>
        <taxon>Agaricomycetes</taxon>
        <taxon>Polyporales</taxon>
        <taxon>Grifolaceae</taxon>
        <taxon>Grifola</taxon>
    </lineage>
</organism>
<dbReference type="STRING" id="5627.A0A1C7MRN5"/>
<comment type="caution">
    <text evidence="1">The sequence shown here is derived from an EMBL/GenBank/DDBJ whole genome shotgun (WGS) entry which is preliminary data.</text>
</comment>
<dbReference type="EMBL" id="LUGG01000001">
    <property type="protein sequence ID" value="OBZ79387.1"/>
    <property type="molecule type" value="Genomic_DNA"/>
</dbReference>
<evidence type="ECO:0000313" key="1">
    <source>
        <dbReference type="EMBL" id="OBZ79387.1"/>
    </source>
</evidence>
<proteinExistence type="predicted"/>
<keyword evidence="2" id="KW-1185">Reference proteome</keyword>
<name>A0A1C7MRN5_GRIFR</name>
<accession>A0A1C7MRN5</accession>
<protein>
    <submittedName>
        <fullName evidence="1">Uncharacterized protein</fullName>
    </submittedName>
</protein>
<dbReference type="OrthoDB" id="2013972at2759"/>
<dbReference type="AlphaFoldDB" id="A0A1C7MRN5"/>